<evidence type="ECO:0000256" key="4">
    <source>
        <dbReference type="ARBA" id="ARBA00013255"/>
    </source>
</evidence>
<evidence type="ECO:0000256" key="9">
    <source>
        <dbReference type="ARBA" id="ARBA00038345"/>
    </source>
</evidence>
<comment type="pathway">
    <text evidence="3 12">Purine metabolism; IMP biosynthesis via de novo pathway; N(1)-(5-phospho-D-ribosyl)glycinamide from 5-phospho-alpha-D-ribose 1-diphosphate: step 2/2.</text>
</comment>
<comment type="cofactor">
    <cofactor evidence="1">
        <name>Mn(2+)</name>
        <dbReference type="ChEBI" id="CHEBI:29035"/>
    </cofactor>
</comment>
<dbReference type="STRING" id="885272.JonanDRAFT_1309"/>
<dbReference type="PANTHER" id="PTHR43472:SF1">
    <property type="entry name" value="PHOSPHORIBOSYLAMINE--GLYCINE LIGASE, CHLOROPLASTIC"/>
    <property type="match status" value="1"/>
</dbReference>
<dbReference type="InterPro" id="IPR020562">
    <property type="entry name" value="PRibGlycinamide_synth_N"/>
</dbReference>
<dbReference type="Gene3D" id="3.40.50.20">
    <property type="match status" value="1"/>
</dbReference>
<dbReference type="InterPro" id="IPR011761">
    <property type="entry name" value="ATP-grasp"/>
</dbReference>
<dbReference type="RefSeq" id="WP_008523257.1">
    <property type="nucleotide sequence ID" value="NZ_CM001376.1"/>
</dbReference>
<evidence type="ECO:0000259" key="14">
    <source>
        <dbReference type="PROSITE" id="PS50975"/>
    </source>
</evidence>
<evidence type="ECO:0000256" key="3">
    <source>
        <dbReference type="ARBA" id="ARBA00005174"/>
    </source>
</evidence>
<dbReference type="InterPro" id="IPR020560">
    <property type="entry name" value="PRibGlycinamide_synth_C-dom"/>
</dbReference>
<name>H0UM97_9BACT</name>
<dbReference type="Proteomes" id="UP000003806">
    <property type="component" value="Chromosome"/>
</dbReference>
<dbReference type="Gene3D" id="3.90.600.10">
    <property type="entry name" value="Phosphoribosylglycinamide synthetase, C-terminal domain"/>
    <property type="match status" value="1"/>
</dbReference>
<evidence type="ECO:0000256" key="12">
    <source>
        <dbReference type="HAMAP-Rule" id="MF_00138"/>
    </source>
</evidence>
<gene>
    <name evidence="12" type="primary">purD</name>
    <name evidence="15" type="ORF">JonanDRAFT_1309</name>
</gene>
<evidence type="ECO:0000256" key="10">
    <source>
        <dbReference type="ARBA" id="ARBA00042242"/>
    </source>
</evidence>
<dbReference type="GO" id="GO:0009113">
    <property type="term" value="P:purine nucleobase biosynthetic process"/>
    <property type="evidence" value="ECO:0007669"/>
    <property type="project" value="InterPro"/>
</dbReference>
<dbReference type="GO" id="GO:0046872">
    <property type="term" value="F:metal ion binding"/>
    <property type="evidence" value="ECO:0007669"/>
    <property type="project" value="InterPro"/>
</dbReference>
<dbReference type="InterPro" id="IPR020561">
    <property type="entry name" value="PRibGlycinamid_synth_ATP-grasp"/>
</dbReference>
<dbReference type="InterPro" id="IPR016185">
    <property type="entry name" value="PreATP-grasp_dom_sf"/>
</dbReference>
<dbReference type="SMART" id="SM01210">
    <property type="entry name" value="GARS_C"/>
    <property type="match status" value="1"/>
</dbReference>
<organism evidence="15 16">
    <name type="scientific">Jonquetella anthropi DSM 22815</name>
    <dbReference type="NCBI Taxonomy" id="885272"/>
    <lineage>
        <taxon>Bacteria</taxon>
        <taxon>Thermotogati</taxon>
        <taxon>Synergistota</taxon>
        <taxon>Synergistia</taxon>
        <taxon>Synergistales</taxon>
        <taxon>Dethiosulfovibrionaceae</taxon>
        <taxon>Jonquetella</taxon>
    </lineage>
</organism>
<keyword evidence="16" id="KW-1185">Reference proteome</keyword>
<evidence type="ECO:0000313" key="16">
    <source>
        <dbReference type="Proteomes" id="UP000003806"/>
    </source>
</evidence>
<accession>H0UM97</accession>
<dbReference type="Pfam" id="PF02843">
    <property type="entry name" value="GARS_C"/>
    <property type="match status" value="1"/>
</dbReference>
<dbReference type="InterPro" id="IPR037123">
    <property type="entry name" value="PRibGlycinamide_synth_C_sf"/>
</dbReference>
<dbReference type="PANTHER" id="PTHR43472">
    <property type="entry name" value="PHOSPHORIBOSYLAMINE--GLYCINE LIGASE"/>
    <property type="match status" value="1"/>
</dbReference>
<dbReference type="GO" id="GO:0005524">
    <property type="term" value="F:ATP binding"/>
    <property type="evidence" value="ECO:0007669"/>
    <property type="project" value="UniProtKB-UniRule"/>
</dbReference>
<dbReference type="AlphaFoldDB" id="H0UM97"/>
<dbReference type="SUPFAM" id="SSF56059">
    <property type="entry name" value="Glutathione synthetase ATP-binding domain-like"/>
    <property type="match status" value="1"/>
</dbReference>
<evidence type="ECO:0000256" key="8">
    <source>
        <dbReference type="ARBA" id="ARBA00022840"/>
    </source>
</evidence>
<feature type="domain" description="ATP-grasp" evidence="14">
    <location>
        <begin position="110"/>
        <end position="317"/>
    </location>
</feature>
<evidence type="ECO:0000313" key="15">
    <source>
        <dbReference type="EMBL" id="EHM13673.1"/>
    </source>
</evidence>
<evidence type="ECO:0000256" key="13">
    <source>
        <dbReference type="PROSITE-ProRule" id="PRU00409"/>
    </source>
</evidence>
<keyword evidence="6 13" id="KW-0547">Nucleotide-binding</keyword>
<evidence type="ECO:0000256" key="11">
    <source>
        <dbReference type="ARBA" id="ARBA00042864"/>
    </source>
</evidence>
<evidence type="ECO:0000256" key="6">
    <source>
        <dbReference type="ARBA" id="ARBA00022741"/>
    </source>
</evidence>
<dbReference type="EC" id="6.3.4.13" evidence="4 12"/>
<dbReference type="Pfam" id="PF02844">
    <property type="entry name" value="GARS_N"/>
    <property type="match status" value="1"/>
</dbReference>
<dbReference type="SUPFAM" id="SSF52440">
    <property type="entry name" value="PreATP-grasp domain"/>
    <property type="match status" value="1"/>
</dbReference>
<dbReference type="Gene3D" id="3.30.1490.20">
    <property type="entry name" value="ATP-grasp fold, A domain"/>
    <property type="match status" value="1"/>
</dbReference>
<dbReference type="PROSITE" id="PS50975">
    <property type="entry name" value="ATP_GRASP"/>
    <property type="match status" value="1"/>
</dbReference>
<comment type="catalytic activity">
    <reaction evidence="12">
        <text>5-phospho-beta-D-ribosylamine + glycine + ATP = N(1)-(5-phospho-beta-D-ribosyl)glycinamide + ADP + phosphate + H(+)</text>
        <dbReference type="Rhea" id="RHEA:17453"/>
        <dbReference type="ChEBI" id="CHEBI:15378"/>
        <dbReference type="ChEBI" id="CHEBI:30616"/>
        <dbReference type="ChEBI" id="CHEBI:43474"/>
        <dbReference type="ChEBI" id="CHEBI:57305"/>
        <dbReference type="ChEBI" id="CHEBI:58681"/>
        <dbReference type="ChEBI" id="CHEBI:143788"/>
        <dbReference type="ChEBI" id="CHEBI:456216"/>
        <dbReference type="EC" id="6.3.4.13"/>
    </reaction>
</comment>
<dbReference type="Pfam" id="PF01071">
    <property type="entry name" value="GARS_A"/>
    <property type="match status" value="1"/>
</dbReference>
<proteinExistence type="inferred from homology"/>
<comment type="similarity">
    <text evidence="9 12">Belongs to the GARS family.</text>
</comment>
<keyword evidence="8 13" id="KW-0067">ATP-binding</keyword>
<sequence length="428" mass="44402">MKPINCLVIGSGGREHAICLALSRSSRCGRLIAAPGNPGMEGLAEVCPVPWQDAAAVVDLCKKRAVDLVVVGPEAPLAAGLADELRQAGLSVFGPGAAGARLESDKAFAKDFMRAAGVPTARSVLCRSTAEAEAALSQFVPPYVVKATGLAAGKGVFVEPELSGALSACRQLLQDRTLGAAGEQVLIEEGLTGRELSVMIVTDGKSWRLLPFSQDHKRLQDGDKGPNTGGMGAYAPVSWVGDDLKKRIIAQVVEPSVAGLVAQNIPFRGVLYAGLMIGPDGKINVLEYNVRLGDPEAQVLLPLCGDTWLDLCLAAAQGELGPSGSVPVSGSAVCVVLASKTYPFGPSDPAVITGVDEAEKLPGVRVFHSGTSRRDGKLLAVGGRVLCVSAAAATFDEARELAYRASELISFDGCQKRNDIGHDALKGA</sequence>
<keyword evidence="5 12" id="KW-0436">Ligase</keyword>
<dbReference type="HOGENOM" id="CLU_027420_3_1_0"/>
<dbReference type="InterPro" id="IPR013815">
    <property type="entry name" value="ATP_grasp_subdomain_1"/>
</dbReference>
<evidence type="ECO:0000256" key="2">
    <source>
        <dbReference type="ARBA" id="ARBA00001946"/>
    </source>
</evidence>
<dbReference type="Gene3D" id="3.30.470.20">
    <property type="entry name" value="ATP-grasp fold, B domain"/>
    <property type="match status" value="1"/>
</dbReference>
<comment type="cofactor">
    <cofactor evidence="2">
        <name>Mg(2+)</name>
        <dbReference type="ChEBI" id="CHEBI:18420"/>
    </cofactor>
</comment>
<dbReference type="InterPro" id="IPR011054">
    <property type="entry name" value="Rudment_hybrid_motif"/>
</dbReference>
<dbReference type="SUPFAM" id="SSF51246">
    <property type="entry name" value="Rudiment single hybrid motif"/>
    <property type="match status" value="1"/>
</dbReference>
<evidence type="ECO:0000256" key="5">
    <source>
        <dbReference type="ARBA" id="ARBA00022598"/>
    </source>
</evidence>
<dbReference type="PROSITE" id="PS00184">
    <property type="entry name" value="GARS"/>
    <property type="match status" value="1"/>
</dbReference>
<protein>
    <recommendedName>
        <fullName evidence="4 12">Phosphoribosylamine--glycine ligase</fullName>
        <ecNumber evidence="4 12">6.3.4.13</ecNumber>
    </recommendedName>
    <alternativeName>
        <fullName evidence="12">GARS</fullName>
    </alternativeName>
    <alternativeName>
        <fullName evidence="10 12">Glycinamide ribonucleotide synthetase</fullName>
    </alternativeName>
    <alternativeName>
        <fullName evidence="11 12">Phosphoribosylglycinamide synthetase</fullName>
    </alternativeName>
</protein>
<reference evidence="15 16" key="1">
    <citation type="submission" date="2011-11" db="EMBL/GenBank/DDBJ databases">
        <title>The Noncontiguous Finished genome of Jonquetella anthropi DSM 22815.</title>
        <authorList>
            <consortium name="US DOE Joint Genome Institute (JGI-PGF)"/>
            <person name="Lucas S."/>
            <person name="Copeland A."/>
            <person name="Lapidus A."/>
            <person name="Glavina del Rio T."/>
            <person name="Dalin E."/>
            <person name="Tice H."/>
            <person name="Bruce D."/>
            <person name="Goodwin L."/>
            <person name="Pitluck S."/>
            <person name="Peters L."/>
            <person name="Mikhailova N."/>
            <person name="Held B."/>
            <person name="Kyrpides N."/>
            <person name="Mavromatis K."/>
            <person name="Ivanova N."/>
            <person name="Markowitz V."/>
            <person name="Cheng J.-F."/>
            <person name="Hugenholtz P."/>
            <person name="Woyke T."/>
            <person name="Wu D."/>
            <person name="Gronow S."/>
            <person name="Wellnitz S."/>
            <person name="Brambilla E."/>
            <person name="Klenk H.-P."/>
            <person name="Eisen J.A."/>
        </authorList>
    </citation>
    <scope>NUCLEOTIDE SEQUENCE [LARGE SCALE GENOMIC DNA]</scope>
    <source>
        <strain evidence="15 16">DSM 22815</strain>
    </source>
</reference>
<dbReference type="UniPathway" id="UPA00074">
    <property type="reaction ID" value="UER00125"/>
</dbReference>
<dbReference type="GO" id="GO:0004637">
    <property type="term" value="F:phosphoribosylamine-glycine ligase activity"/>
    <property type="evidence" value="ECO:0007669"/>
    <property type="project" value="UniProtKB-UniRule"/>
</dbReference>
<dbReference type="eggNOG" id="COG0151">
    <property type="taxonomic scope" value="Bacteria"/>
</dbReference>
<evidence type="ECO:0000256" key="1">
    <source>
        <dbReference type="ARBA" id="ARBA00001936"/>
    </source>
</evidence>
<dbReference type="OrthoDB" id="9807240at2"/>
<dbReference type="SMART" id="SM01209">
    <property type="entry name" value="GARS_A"/>
    <property type="match status" value="1"/>
</dbReference>
<dbReference type="EMBL" id="CM001376">
    <property type="protein sequence ID" value="EHM13673.1"/>
    <property type="molecule type" value="Genomic_DNA"/>
</dbReference>
<keyword evidence="7 12" id="KW-0658">Purine biosynthesis</keyword>
<dbReference type="NCBIfam" id="TIGR00877">
    <property type="entry name" value="purD"/>
    <property type="match status" value="1"/>
</dbReference>
<dbReference type="GO" id="GO:0006189">
    <property type="term" value="P:'de novo' IMP biosynthetic process"/>
    <property type="evidence" value="ECO:0007669"/>
    <property type="project" value="UniProtKB-UniRule"/>
</dbReference>
<dbReference type="InterPro" id="IPR020559">
    <property type="entry name" value="PRibGlycinamide_synth_CS"/>
</dbReference>
<dbReference type="HAMAP" id="MF_00138">
    <property type="entry name" value="GARS"/>
    <property type="match status" value="1"/>
</dbReference>
<evidence type="ECO:0000256" key="7">
    <source>
        <dbReference type="ARBA" id="ARBA00022755"/>
    </source>
</evidence>
<dbReference type="InterPro" id="IPR000115">
    <property type="entry name" value="PRibGlycinamide_synth"/>
</dbReference>